<dbReference type="EMBL" id="BART01008205">
    <property type="protein sequence ID" value="GAG70322.1"/>
    <property type="molecule type" value="Genomic_DNA"/>
</dbReference>
<name>X1ALC6_9ZZZZ</name>
<accession>X1ALC6</accession>
<reference evidence="2" key="1">
    <citation type="journal article" date="2014" name="Front. Microbiol.">
        <title>High frequency of phylogenetically diverse reductive dehalogenase-homologous genes in deep subseafloor sedimentary metagenomes.</title>
        <authorList>
            <person name="Kawai M."/>
            <person name="Futagami T."/>
            <person name="Toyoda A."/>
            <person name="Takaki Y."/>
            <person name="Nishi S."/>
            <person name="Hori S."/>
            <person name="Arai W."/>
            <person name="Tsubouchi T."/>
            <person name="Morono Y."/>
            <person name="Uchiyama I."/>
            <person name="Ito T."/>
            <person name="Fujiyama A."/>
            <person name="Inagaki F."/>
            <person name="Takami H."/>
        </authorList>
    </citation>
    <scope>NUCLEOTIDE SEQUENCE</scope>
    <source>
        <strain evidence="2">Expedition CK06-06</strain>
    </source>
</reference>
<evidence type="ECO:0000256" key="1">
    <source>
        <dbReference type="SAM" id="Phobius"/>
    </source>
</evidence>
<evidence type="ECO:0000313" key="2">
    <source>
        <dbReference type="EMBL" id="GAG70322.1"/>
    </source>
</evidence>
<keyword evidence="1" id="KW-1133">Transmembrane helix</keyword>
<keyword evidence="1" id="KW-0812">Transmembrane</keyword>
<dbReference type="Pfam" id="PF17231">
    <property type="entry name" value="DUF5305"/>
    <property type="match status" value="1"/>
</dbReference>
<feature type="transmembrane region" description="Helical" evidence="1">
    <location>
        <begin position="104"/>
        <end position="124"/>
    </location>
</feature>
<sequence length="229" mass="25710">MKSESFSISFPLDIDHFTEMLEAIRSETGVPAESYNLSIKADVHTIAQTDFGPIDEVFSQTLSTALGKGTLEWNEELVESKPGSITTSQMIPNPNKYVGLSVSGIRTLSAIVMGSMVFLFLYFLRRYMKFKPVEVPKIEKEIRLVKRKYGERMAEATSQTPVEDEKIISIGSMEDLIKIADELSKPVIHQAPSTPEEPHAYYVFDGATRYQYVLTADIKEQRSNAGKTE</sequence>
<gene>
    <name evidence="2" type="ORF">S01H4_18496</name>
</gene>
<dbReference type="AlphaFoldDB" id="X1ALC6"/>
<comment type="caution">
    <text evidence="2">The sequence shown here is derived from an EMBL/GenBank/DDBJ whole genome shotgun (WGS) entry which is preliminary data.</text>
</comment>
<organism evidence="2">
    <name type="scientific">marine sediment metagenome</name>
    <dbReference type="NCBI Taxonomy" id="412755"/>
    <lineage>
        <taxon>unclassified sequences</taxon>
        <taxon>metagenomes</taxon>
        <taxon>ecological metagenomes</taxon>
    </lineage>
</organism>
<proteinExistence type="predicted"/>
<protein>
    <submittedName>
        <fullName evidence="2">Uncharacterized protein</fullName>
    </submittedName>
</protein>
<dbReference type="InterPro" id="IPR035185">
    <property type="entry name" value="DUF5305"/>
</dbReference>
<keyword evidence="1" id="KW-0472">Membrane</keyword>